<protein>
    <submittedName>
        <fullName evidence="2">Uncharacterized protein</fullName>
    </submittedName>
</protein>
<organism evidence="2 3">
    <name type="scientific">Novipirellula artificiosorum</name>
    <dbReference type="NCBI Taxonomy" id="2528016"/>
    <lineage>
        <taxon>Bacteria</taxon>
        <taxon>Pseudomonadati</taxon>
        <taxon>Planctomycetota</taxon>
        <taxon>Planctomycetia</taxon>
        <taxon>Pirellulales</taxon>
        <taxon>Pirellulaceae</taxon>
        <taxon>Novipirellula</taxon>
    </lineage>
</organism>
<keyword evidence="3" id="KW-1185">Reference proteome</keyword>
<proteinExistence type="predicted"/>
<gene>
    <name evidence="2" type="ORF">Poly41_71260</name>
</gene>
<sequence>MTDIIARDLRTVGSVFNDSGTEFRTCRPHFISARAATTAGFFSKSEWHRRGFVVVDTGLAIFCVAKFWRTFHPEDEDVVLAYSLSNNYLVTNDRFDSELGLKSCWSVFPARATEPKRNPQSANGRKKTKLSNTNNQLSLSPLPSTSTSLSSSSTSSSSSYDGESPSVNKGNKGKHSVETLIPEKELRSRLIRDNAKQGTGVLVYFPETFDWDRHPQLQYLRSSFMWFAHTLHERRFVNTDGTVYGKDEYITIKSEFARNIDPKFRQLIMS</sequence>
<evidence type="ECO:0000256" key="1">
    <source>
        <dbReference type="SAM" id="MobiDB-lite"/>
    </source>
</evidence>
<reference evidence="2 3" key="1">
    <citation type="submission" date="2019-02" db="EMBL/GenBank/DDBJ databases">
        <title>Deep-cultivation of Planctomycetes and their phenomic and genomic characterization uncovers novel biology.</title>
        <authorList>
            <person name="Wiegand S."/>
            <person name="Jogler M."/>
            <person name="Boedeker C."/>
            <person name="Pinto D."/>
            <person name="Vollmers J."/>
            <person name="Rivas-Marin E."/>
            <person name="Kohn T."/>
            <person name="Peeters S.H."/>
            <person name="Heuer A."/>
            <person name="Rast P."/>
            <person name="Oberbeckmann S."/>
            <person name="Bunk B."/>
            <person name="Jeske O."/>
            <person name="Meyerdierks A."/>
            <person name="Storesund J.E."/>
            <person name="Kallscheuer N."/>
            <person name="Luecker S."/>
            <person name="Lage O.M."/>
            <person name="Pohl T."/>
            <person name="Merkel B.J."/>
            <person name="Hornburger P."/>
            <person name="Mueller R.-W."/>
            <person name="Bruemmer F."/>
            <person name="Labrenz M."/>
            <person name="Spormann A.M."/>
            <person name="Op Den Camp H."/>
            <person name="Overmann J."/>
            <person name="Amann R."/>
            <person name="Jetten M.S.M."/>
            <person name="Mascher T."/>
            <person name="Medema M.H."/>
            <person name="Devos D.P."/>
            <person name="Kaster A.-K."/>
            <person name="Ovreas L."/>
            <person name="Rohde M."/>
            <person name="Galperin M.Y."/>
            <person name="Jogler C."/>
        </authorList>
    </citation>
    <scope>NUCLEOTIDE SEQUENCE [LARGE SCALE GENOMIC DNA]</scope>
    <source>
        <strain evidence="2 3">Poly41</strain>
    </source>
</reference>
<dbReference type="EMBL" id="SJPV01000046">
    <property type="protein sequence ID" value="TWU22561.1"/>
    <property type="molecule type" value="Genomic_DNA"/>
</dbReference>
<dbReference type="Proteomes" id="UP000319143">
    <property type="component" value="Unassembled WGS sequence"/>
</dbReference>
<comment type="caution">
    <text evidence="2">The sequence shown here is derived from an EMBL/GenBank/DDBJ whole genome shotgun (WGS) entry which is preliminary data.</text>
</comment>
<accession>A0A5C6CH05</accession>
<dbReference type="RefSeq" id="WP_146531740.1">
    <property type="nucleotide sequence ID" value="NZ_SJPV01000046.1"/>
</dbReference>
<evidence type="ECO:0000313" key="2">
    <source>
        <dbReference type="EMBL" id="TWU22561.1"/>
    </source>
</evidence>
<feature type="region of interest" description="Disordered" evidence="1">
    <location>
        <begin position="114"/>
        <end position="179"/>
    </location>
</feature>
<evidence type="ECO:0000313" key="3">
    <source>
        <dbReference type="Proteomes" id="UP000319143"/>
    </source>
</evidence>
<name>A0A5C6CH05_9BACT</name>
<dbReference type="AlphaFoldDB" id="A0A5C6CH05"/>
<feature type="compositionally biased region" description="Low complexity" evidence="1">
    <location>
        <begin position="137"/>
        <end position="159"/>
    </location>
</feature>